<evidence type="ECO:0000313" key="2">
    <source>
        <dbReference type="EnsemblPlants" id="KRH74103"/>
    </source>
</evidence>
<protein>
    <submittedName>
        <fullName evidence="1 2">Uncharacterized protein</fullName>
    </submittedName>
</protein>
<gene>
    <name evidence="1" type="ORF">GLYMA_02G311600</name>
</gene>
<dbReference type="EMBL" id="CM000835">
    <property type="protein sequence ID" value="KRH74103.1"/>
    <property type="molecule type" value="Genomic_DNA"/>
</dbReference>
<dbReference type="Proteomes" id="UP000008827">
    <property type="component" value="Chromosome 2"/>
</dbReference>
<evidence type="ECO:0000313" key="3">
    <source>
        <dbReference type="Proteomes" id="UP000008827"/>
    </source>
</evidence>
<dbReference type="AlphaFoldDB" id="A0A0R0L496"/>
<reference evidence="2" key="2">
    <citation type="submission" date="2018-02" db="UniProtKB">
        <authorList>
            <consortium name="EnsemblPlants"/>
        </authorList>
    </citation>
    <scope>IDENTIFICATION</scope>
    <source>
        <strain evidence="2">Williams 82</strain>
    </source>
</reference>
<accession>A0A0R0L496</accession>
<keyword evidence="3" id="KW-1185">Reference proteome</keyword>
<dbReference type="SMR" id="A0A0R0L496"/>
<reference evidence="1 2" key="1">
    <citation type="journal article" date="2010" name="Nature">
        <title>Genome sequence of the palaeopolyploid soybean.</title>
        <authorList>
            <person name="Schmutz J."/>
            <person name="Cannon S.B."/>
            <person name="Schlueter J."/>
            <person name="Ma J."/>
            <person name="Mitros T."/>
            <person name="Nelson W."/>
            <person name="Hyten D.L."/>
            <person name="Song Q."/>
            <person name="Thelen J.J."/>
            <person name="Cheng J."/>
            <person name="Xu D."/>
            <person name="Hellsten U."/>
            <person name="May G.D."/>
            <person name="Yu Y."/>
            <person name="Sakurai T."/>
            <person name="Umezawa T."/>
            <person name="Bhattacharyya M.K."/>
            <person name="Sandhu D."/>
            <person name="Valliyodan B."/>
            <person name="Lindquist E."/>
            <person name="Peto M."/>
            <person name="Grant D."/>
            <person name="Shu S."/>
            <person name="Goodstein D."/>
            <person name="Barry K."/>
            <person name="Futrell-Griggs M."/>
            <person name="Abernathy B."/>
            <person name="Du J."/>
            <person name="Tian Z."/>
            <person name="Zhu L."/>
            <person name="Gill N."/>
            <person name="Joshi T."/>
            <person name="Libault M."/>
            <person name="Sethuraman A."/>
            <person name="Zhang X.-C."/>
            <person name="Shinozaki K."/>
            <person name="Nguyen H.T."/>
            <person name="Wing R.A."/>
            <person name="Cregan P."/>
            <person name="Specht J."/>
            <person name="Grimwood J."/>
            <person name="Rokhsar D."/>
            <person name="Stacey G."/>
            <person name="Shoemaker R.C."/>
            <person name="Jackson S.A."/>
        </authorList>
    </citation>
    <scope>NUCLEOTIDE SEQUENCE</scope>
    <source>
        <strain evidence="2">cv. Williams 82</strain>
        <tissue evidence="1">Callus</tissue>
    </source>
</reference>
<reference evidence="1" key="3">
    <citation type="submission" date="2018-07" db="EMBL/GenBank/DDBJ databases">
        <title>WGS assembly of Glycine max.</title>
        <authorList>
            <person name="Schmutz J."/>
            <person name="Cannon S."/>
            <person name="Schlueter J."/>
            <person name="Ma J."/>
            <person name="Mitros T."/>
            <person name="Nelson W."/>
            <person name="Hyten D."/>
            <person name="Song Q."/>
            <person name="Thelen J."/>
            <person name="Cheng J."/>
            <person name="Xu D."/>
            <person name="Hellsten U."/>
            <person name="May G."/>
            <person name="Yu Y."/>
            <person name="Sakurai T."/>
            <person name="Umezawa T."/>
            <person name="Bhattacharyya M."/>
            <person name="Sandhu D."/>
            <person name="Valliyodan B."/>
            <person name="Lindquist E."/>
            <person name="Peto M."/>
            <person name="Grant D."/>
            <person name="Shu S."/>
            <person name="Goodstein D."/>
            <person name="Barry K."/>
            <person name="Futrell-Griggs M."/>
            <person name="Abernathy B."/>
            <person name="Du J."/>
            <person name="Tian Z."/>
            <person name="Zhu L."/>
            <person name="Gill N."/>
            <person name="Joshi T."/>
            <person name="Libault M."/>
            <person name="Sethuraman A."/>
            <person name="Zhang X."/>
            <person name="Shinozaki K."/>
            <person name="Nguyen H."/>
            <person name="Wing R."/>
            <person name="Cregan P."/>
            <person name="Specht J."/>
            <person name="Grimwood J."/>
            <person name="Rokhsar D."/>
            <person name="Stacey G."/>
            <person name="Shoemaker R."/>
            <person name="Jackson S."/>
        </authorList>
    </citation>
    <scope>NUCLEOTIDE SEQUENCE</scope>
    <source>
        <tissue evidence="1">Callus</tissue>
    </source>
</reference>
<sequence length="145" mass="17154">MEPCPFLRLTIDQPCTQNSRGFQNAHCCSSFFFSMLMQTQAQELYLNVKVEPNLDFQEYNRFCYFGRETPTHPQELRWRRRRKHGGCQEGCHSGWWFWLVAVIDNEQTGHLIAQHMIHSFLKDGYLKASANLKQLDRLGSRRILN</sequence>
<organism evidence="1">
    <name type="scientific">Glycine max</name>
    <name type="common">Soybean</name>
    <name type="synonym">Glycine hispida</name>
    <dbReference type="NCBI Taxonomy" id="3847"/>
    <lineage>
        <taxon>Eukaryota</taxon>
        <taxon>Viridiplantae</taxon>
        <taxon>Streptophyta</taxon>
        <taxon>Embryophyta</taxon>
        <taxon>Tracheophyta</taxon>
        <taxon>Spermatophyta</taxon>
        <taxon>Magnoliopsida</taxon>
        <taxon>eudicotyledons</taxon>
        <taxon>Gunneridae</taxon>
        <taxon>Pentapetalae</taxon>
        <taxon>rosids</taxon>
        <taxon>fabids</taxon>
        <taxon>Fabales</taxon>
        <taxon>Fabaceae</taxon>
        <taxon>Papilionoideae</taxon>
        <taxon>50 kb inversion clade</taxon>
        <taxon>NPAAA clade</taxon>
        <taxon>indigoferoid/millettioid clade</taxon>
        <taxon>Phaseoleae</taxon>
        <taxon>Glycine</taxon>
        <taxon>Glycine subgen. Soja</taxon>
    </lineage>
</organism>
<dbReference type="STRING" id="3847.A0A0R0L496"/>
<dbReference type="Gramene" id="KRH74103">
    <property type="protein sequence ID" value="KRH74103"/>
    <property type="gene ID" value="GLYMA_02G311600"/>
</dbReference>
<proteinExistence type="predicted"/>
<evidence type="ECO:0000313" key="1">
    <source>
        <dbReference type="EMBL" id="KRH74103.1"/>
    </source>
</evidence>
<dbReference type="InParanoid" id="A0A0R0L496"/>
<name>A0A0R0L496_SOYBN</name>
<dbReference type="EnsemblPlants" id="KRH74103">
    <property type="protein sequence ID" value="KRH74103"/>
    <property type="gene ID" value="GLYMA_02G311600"/>
</dbReference>